<dbReference type="OrthoDB" id="20734at2759"/>
<feature type="non-terminal residue" evidence="3">
    <location>
        <position position="62"/>
    </location>
</feature>
<comment type="subcellular location">
    <subcellularLocation>
        <location evidence="1">Mitochondrion</location>
    </subcellularLocation>
</comment>
<proteinExistence type="predicted"/>
<protein>
    <recommendedName>
        <fullName evidence="5">Restriction endonuclease type IV Mrr domain-containing protein</fullName>
    </recommendedName>
</protein>
<dbReference type="EMBL" id="KN839849">
    <property type="protein sequence ID" value="KIJ63758.1"/>
    <property type="molecule type" value="Genomic_DNA"/>
</dbReference>
<accession>A0A0C9W8G4</accession>
<dbReference type="InterPro" id="IPR018828">
    <property type="entry name" value="RRG7"/>
</dbReference>
<gene>
    <name evidence="3" type="ORF">HYDPIDRAFT_71022</name>
</gene>
<feature type="non-terminal residue" evidence="3">
    <location>
        <position position="1"/>
    </location>
</feature>
<evidence type="ECO:0008006" key="5">
    <source>
        <dbReference type="Google" id="ProtNLM"/>
    </source>
</evidence>
<keyword evidence="4" id="KW-1185">Reference proteome</keyword>
<dbReference type="Pfam" id="PF10356">
    <property type="entry name" value="RRG7"/>
    <property type="match status" value="1"/>
</dbReference>
<dbReference type="PANTHER" id="PTHR28133:SF1">
    <property type="entry name" value="REQUIRED FOR RESPIRATORY GROWTH PROTEIN 7, MITOCHONDRIAL"/>
    <property type="match status" value="1"/>
</dbReference>
<dbReference type="Proteomes" id="UP000053820">
    <property type="component" value="Unassembled WGS sequence"/>
</dbReference>
<name>A0A0C9W8G4_9AGAM</name>
<evidence type="ECO:0000256" key="2">
    <source>
        <dbReference type="ARBA" id="ARBA00023128"/>
    </source>
</evidence>
<sequence length="62" mass="7236">MSLRRVGGKSDGGIDLVGWWWLPFSDSRYPDGLHRRRLRIVAQCKAEKKKFSPNYVREMEGV</sequence>
<organism evidence="3 4">
    <name type="scientific">Hydnomerulius pinastri MD-312</name>
    <dbReference type="NCBI Taxonomy" id="994086"/>
    <lineage>
        <taxon>Eukaryota</taxon>
        <taxon>Fungi</taxon>
        <taxon>Dikarya</taxon>
        <taxon>Basidiomycota</taxon>
        <taxon>Agaricomycotina</taxon>
        <taxon>Agaricomycetes</taxon>
        <taxon>Agaricomycetidae</taxon>
        <taxon>Boletales</taxon>
        <taxon>Boletales incertae sedis</taxon>
        <taxon>Leucogyrophana</taxon>
    </lineage>
</organism>
<dbReference type="GO" id="GO:0005739">
    <property type="term" value="C:mitochondrion"/>
    <property type="evidence" value="ECO:0007669"/>
    <property type="project" value="UniProtKB-SubCell"/>
</dbReference>
<evidence type="ECO:0000313" key="3">
    <source>
        <dbReference type="EMBL" id="KIJ63758.1"/>
    </source>
</evidence>
<dbReference type="HOGENOM" id="CLU_185465_0_0_1"/>
<evidence type="ECO:0000313" key="4">
    <source>
        <dbReference type="Proteomes" id="UP000053820"/>
    </source>
</evidence>
<evidence type="ECO:0000256" key="1">
    <source>
        <dbReference type="ARBA" id="ARBA00004173"/>
    </source>
</evidence>
<reference evidence="3 4" key="1">
    <citation type="submission" date="2014-04" db="EMBL/GenBank/DDBJ databases">
        <title>Evolutionary Origins and Diversification of the Mycorrhizal Mutualists.</title>
        <authorList>
            <consortium name="DOE Joint Genome Institute"/>
            <consortium name="Mycorrhizal Genomics Consortium"/>
            <person name="Kohler A."/>
            <person name="Kuo A."/>
            <person name="Nagy L.G."/>
            <person name="Floudas D."/>
            <person name="Copeland A."/>
            <person name="Barry K.W."/>
            <person name="Cichocki N."/>
            <person name="Veneault-Fourrey C."/>
            <person name="LaButti K."/>
            <person name="Lindquist E.A."/>
            <person name="Lipzen A."/>
            <person name="Lundell T."/>
            <person name="Morin E."/>
            <person name="Murat C."/>
            <person name="Riley R."/>
            <person name="Ohm R."/>
            <person name="Sun H."/>
            <person name="Tunlid A."/>
            <person name="Henrissat B."/>
            <person name="Grigoriev I.V."/>
            <person name="Hibbett D.S."/>
            <person name="Martin F."/>
        </authorList>
    </citation>
    <scope>NUCLEOTIDE SEQUENCE [LARGE SCALE GENOMIC DNA]</scope>
    <source>
        <strain evidence="3 4">MD-312</strain>
    </source>
</reference>
<dbReference type="PANTHER" id="PTHR28133">
    <property type="entry name" value="REQUIRED FOR RESPIRATORY GROWTH PROTEIN 7, MITOCHONDRIAL"/>
    <property type="match status" value="1"/>
</dbReference>
<dbReference type="AlphaFoldDB" id="A0A0C9W8G4"/>
<keyword evidence="2" id="KW-0496">Mitochondrion</keyword>